<dbReference type="KEGG" id="tsh:Tsac_0890"/>
<protein>
    <recommendedName>
        <fullName evidence="13">EamA domain-containing protein</fullName>
    </recommendedName>
</protein>
<keyword evidence="10" id="KW-0443">Lipid metabolism</keyword>
<evidence type="ECO:0000256" key="9">
    <source>
        <dbReference type="ARBA" id="ARBA00022989"/>
    </source>
</evidence>
<keyword evidence="8" id="KW-0448">Lipopolysaccharide biosynthesis</keyword>
<evidence type="ECO:0000256" key="7">
    <source>
        <dbReference type="ARBA" id="ARBA00022692"/>
    </source>
</evidence>
<comment type="similarity">
    <text evidence="2">Belongs to the EamA transporter family.</text>
</comment>
<dbReference type="Proteomes" id="UP000006178">
    <property type="component" value="Chromosome"/>
</dbReference>
<evidence type="ECO:0000256" key="4">
    <source>
        <dbReference type="ARBA" id="ARBA00022516"/>
    </source>
</evidence>
<evidence type="ECO:0000256" key="6">
    <source>
        <dbReference type="ARBA" id="ARBA00022556"/>
    </source>
</evidence>
<keyword evidence="15" id="KW-1185">Reference proteome</keyword>
<dbReference type="RefSeq" id="WP_014757810.1">
    <property type="nucleotide sequence ID" value="NC_017992.1"/>
</dbReference>
<evidence type="ECO:0000256" key="10">
    <source>
        <dbReference type="ARBA" id="ARBA00023098"/>
    </source>
</evidence>
<dbReference type="PANTHER" id="PTHR30561">
    <property type="entry name" value="SMR FAMILY PROTON-DEPENDENT DRUG EFFLUX TRANSPORTER SUGE"/>
    <property type="match status" value="1"/>
</dbReference>
<evidence type="ECO:0000256" key="12">
    <source>
        <dbReference type="SAM" id="Phobius"/>
    </source>
</evidence>
<feature type="transmembrane region" description="Helical" evidence="12">
    <location>
        <begin position="34"/>
        <end position="54"/>
    </location>
</feature>
<feature type="domain" description="EamA" evidence="13">
    <location>
        <begin position="16"/>
        <end position="104"/>
    </location>
</feature>
<reference evidence="14 15" key="1">
    <citation type="journal article" date="2014" name="Appl. Environ. Microbiol.">
        <title>Profile of Secreted Hydrolases, Associated Proteins, and SlpA in Thermoanaerobacterium saccharolyticum during the Degradation of Hemicellulose.</title>
        <authorList>
            <person name="Currie D.H."/>
            <person name="Guss A.M."/>
            <person name="Herring C.D."/>
            <person name="Giannone R.J."/>
            <person name="Johnson C.M."/>
            <person name="Lankford P.K."/>
            <person name="Brown S.D."/>
            <person name="Hettich R.L."/>
            <person name="Lynd L.R."/>
        </authorList>
    </citation>
    <scope>NUCLEOTIDE SEQUENCE [LARGE SCALE GENOMIC DNA]</scope>
    <source>
        <strain evidence="15">DSM 8691 / JW/SL-YS485</strain>
    </source>
</reference>
<comment type="subcellular location">
    <subcellularLocation>
        <location evidence="1">Cell membrane</location>
        <topology evidence="1">Multi-pass membrane protein</topology>
    </subcellularLocation>
</comment>
<dbReference type="PATRIC" id="fig|1094508.3.peg.900"/>
<evidence type="ECO:0000259" key="13">
    <source>
        <dbReference type="Pfam" id="PF00892"/>
    </source>
</evidence>
<feature type="transmembrane region" description="Helical" evidence="12">
    <location>
        <begin position="88"/>
        <end position="104"/>
    </location>
</feature>
<evidence type="ECO:0000313" key="15">
    <source>
        <dbReference type="Proteomes" id="UP000006178"/>
    </source>
</evidence>
<keyword evidence="9 12" id="KW-1133">Transmembrane helix</keyword>
<dbReference type="GO" id="GO:0009103">
    <property type="term" value="P:lipopolysaccharide biosynthetic process"/>
    <property type="evidence" value="ECO:0007669"/>
    <property type="project" value="UniProtKB-KW"/>
</dbReference>
<dbReference type="BioCyc" id="TSAC1094508:GLMA-897-MONOMER"/>
<keyword evidence="5" id="KW-0997">Cell inner membrane</keyword>
<gene>
    <name evidence="14" type="ordered locus">Tsac_0890</name>
</gene>
<dbReference type="EMBL" id="CP003184">
    <property type="protein sequence ID" value="AFK85906.1"/>
    <property type="molecule type" value="Genomic_DNA"/>
</dbReference>
<keyword evidence="4" id="KW-0444">Lipid biosynthesis</keyword>
<evidence type="ECO:0000256" key="1">
    <source>
        <dbReference type="ARBA" id="ARBA00004651"/>
    </source>
</evidence>
<evidence type="ECO:0000256" key="3">
    <source>
        <dbReference type="ARBA" id="ARBA00022475"/>
    </source>
</evidence>
<dbReference type="PANTHER" id="PTHR30561:SF9">
    <property type="entry name" value="4-AMINO-4-DEOXY-L-ARABINOSE-PHOSPHOUNDECAPRENOL FLIPPASE SUBUNIT ARNF-RELATED"/>
    <property type="match status" value="1"/>
</dbReference>
<name>I3VTR1_THESW</name>
<proteinExistence type="inferred from homology"/>
<dbReference type="Gene3D" id="1.10.3730.20">
    <property type="match status" value="1"/>
</dbReference>
<dbReference type="STRING" id="1094508.Tsac_0890"/>
<dbReference type="SUPFAM" id="SSF103481">
    <property type="entry name" value="Multidrug resistance efflux transporter EmrE"/>
    <property type="match status" value="1"/>
</dbReference>
<evidence type="ECO:0000256" key="8">
    <source>
        <dbReference type="ARBA" id="ARBA00022985"/>
    </source>
</evidence>
<sequence>MFYLIFLVLLGAAGHVFAKIATFTLKSFADMFKNPYVFFAVFCYGLSFILWIMFLKNRTLSQTVPLNSLTYVAVALLSYFIFKERLNISQYIGILVIMLGVYMLER</sequence>
<dbReference type="InterPro" id="IPR000620">
    <property type="entry name" value="EamA_dom"/>
</dbReference>
<keyword evidence="6" id="KW-0441">Lipid A biosynthesis</keyword>
<evidence type="ECO:0000256" key="2">
    <source>
        <dbReference type="ARBA" id="ARBA00007362"/>
    </source>
</evidence>
<dbReference type="Pfam" id="PF00892">
    <property type="entry name" value="EamA"/>
    <property type="match status" value="1"/>
</dbReference>
<keyword evidence="11 12" id="KW-0472">Membrane</keyword>
<accession>I3VTR1</accession>
<evidence type="ECO:0000313" key="14">
    <source>
        <dbReference type="EMBL" id="AFK85906.1"/>
    </source>
</evidence>
<dbReference type="eggNOG" id="COG2076">
    <property type="taxonomic scope" value="Bacteria"/>
</dbReference>
<dbReference type="GO" id="GO:0005886">
    <property type="term" value="C:plasma membrane"/>
    <property type="evidence" value="ECO:0007669"/>
    <property type="project" value="UniProtKB-SubCell"/>
</dbReference>
<feature type="transmembrane region" description="Helical" evidence="12">
    <location>
        <begin position="66"/>
        <end position="82"/>
    </location>
</feature>
<keyword evidence="3" id="KW-1003">Cell membrane</keyword>
<keyword evidence="7 12" id="KW-0812">Transmembrane</keyword>
<dbReference type="GO" id="GO:0022857">
    <property type="term" value="F:transmembrane transporter activity"/>
    <property type="evidence" value="ECO:0007669"/>
    <property type="project" value="InterPro"/>
</dbReference>
<evidence type="ECO:0000256" key="11">
    <source>
        <dbReference type="ARBA" id="ARBA00023136"/>
    </source>
</evidence>
<organism evidence="14 15">
    <name type="scientific">Thermoanaerobacterium saccharolyticum (strain DSM 8691 / JW/SL-YS485)</name>
    <dbReference type="NCBI Taxonomy" id="1094508"/>
    <lineage>
        <taxon>Bacteria</taxon>
        <taxon>Bacillati</taxon>
        <taxon>Bacillota</taxon>
        <taxon>Clostridia</taxon>
        <taxon>Thermoanaerobacterales</taxon>
        <taxon>Thermoanaerobacteraceae</taxon>
        <taxon>Thermoanaerobacterium</taxon>
    </lineage>
</organism>
<dbReference type="InterPro" id="IPR000390">
    <property type="entry name" value="Small_drug/metabolite_transptr"/>
</dbReference>
<evidence type="ECO:0000256" key="5">
    <source>
        <dbReference type="ARBA" id="ARBA00022519"/>
    </source>
</evidence>
<dbReference type="AlphaFoldDB" id="I3VTR1"/>
<dbReference type="InterPro" id="IPR037185">
    <property type="entry name" value="EmrE-like"/>
</dbReference>